<evidence type="ECO:0000313" key="1">
    <source>
        <dbReference type="EMBL" id="CAH2246642.1"/>
    </source>
</evidence>
<dbReference type="Proteomes" id="UP001295444">
    <property type="component" value="Chromosome 02"/>
</dbReference>
<name>A0AAD1RBD0_PELCU</name>
<dbReference type="EMBL" id="OW240913">
    <property type="protein sequence ID" value="CAH2246642.1"/>
    <property type="molecule type" value="Genomic_DNA"/>
</dbReference>
<gene>
    <name evidence="1" type="ORF">PECUL_23A061505</name>
</gene>
<reference evidence="1" key="1">
    <citation type="submission" date="2022-03" db="EMBL/GenBank/DDBJ databases">
        <authorList>
            <person name="Alioto T."/>
            <person name="Alioto T."/>
            <person name="Gomez Garrido J."/>
        </authorList>
    </citation>
    <scope>NUCLEOTIDE SEQUENCE</scope>
</reference>
<organism evidence="1 2">
    <name type="scientific">Pelobates cultripes</name>
    <name type="common">Western spadefoot toad</name>
    <dbReference type="NCBI Taxonomy" id="61616"/>
    <lineage>
        <taxon>Eukaryota</taxon>
        <taxon>Metazoa</taxon>
        <taxon>Chordata</taxon>
        <taxon>Craniata</taxon>
        <taxon>Vertebrata</taxon>
        <taxon>Euteleostomi</taxon>
        <taxon>Amphibia</taxon>
        <taxon>Batrachia</taxon>
        <taxon>Anura</taxon>
        <taxon>Pelobatoidea</taxon>
        <taxon>Pelobatidae</taxon>
        <taxon>Pelobates</taxon>
    </lineage>
</organism>
<dbReference type="AlphaFoldDB" id="A0AAD1RBD0"/>
<accession>A0AAD1RBD0</accession>
<evidence type="ECO:0000313" key="2">
    <source>
        <dbReference type="Proteomes" id="UP001295444"/>
    </source>
</evidence>
<proteinExistence type="predicted"/>
<keyword evidence="2" id="KW-1185">Reference proteome</keyword>
<sequence length="98" mass="11293">MANKRGAPVTYEEGVAIIPRQHYLCPQVPVKAPHRKLKRGGEFPVLQYQKQVRPFNPVERLVLIQKEEQRRRSETTPCTKPVPPPVLYFHIIGDLNPT</sequence>
<protein>
    <submittedName>
        <fullName evidence="1">Uncharacterized protein</fullName>
    </submittedName>
</protein>